<name>A0ABX8LBX4_9BACT</name>
<reference evidence="2 3" key="1">
    <citation type="submission" date="2021-06" db="EMBL/GenBank/DDBJ databases">
        <title>Gemonas diversity in paddy soil.</title>
        <authorList>
            <person name="Liu G."/>
        </authorList>
    </citation>
    <scope>NUCLEOTIDE SEQUENCE [LARGE SCALE GENOMIC DNA]</scope>
    <source>
        <strain evidence="2 3">RG2</strain>
    </source>
</reference>
<proteinExistence type="predicted"/>
<organism evidence="2 3">
    <name type="scientific">Geomonas subterranea</name>
    <dbReference type="NCBI Taxonomy" id="2847989"/>
    <lineage>
        <taxon>Bacteria</taxon>
        <taxon>Pseudomonadati</taxon>
        <taxon>Thermodesulfobacteriota</taxon>
        <taxon>Desulfuromonadia</taxon>
        <taxon>Geobacterales</taxon>
        <taxon>Geobacteraceae</taxon>
        <taxon>Geomonas</taxon>
    </lineage>
</organism>
<protein>
    <submittedName>
        <fullName evidence="2">KAP family NTPase</fullName>
    </submittedName>
</protein>
<keyword evidence="3" id="KW-1185">Reference proteome</keyword>
<evidence type="ECO:0000259" key="1">
    <source>
        <dbReference type="Pfam" id="PF07693"/>
    </source>
</evidence>
<gene>
    <name evidence="2" type="ORF">KP001_11935</name>
</gene>
<dbReference type="EMBL" id="CP077683">
    <property type="protein sequence ID" value="QXE89177.1"/>
    <property type="molecule type" value="Genomic_DNA"/>
</dbReference>
<dbReference type="Pfam" id="PF07693">
    <property type="entry name" value="KAP_NTPase"/>
    <property type="match status" value="1"/>
</dbReference>
<dbReference type="InterPro" id="IPR011646">
    <property type="entry name" value="KAP_P-loop"/>
</dbReference>
<accession>A0ABX8LBX4</accession>
<dbReference type="Proteomes" id="UP000683559">
    <property type="component" value="Chromosome"/>
</dbReference>
<evidence type="ECO:0000313" key="3">
    <source>
        <dbReference type="Proteomes" id="UP000683559"/>
    </source>
</evidence>
<sequence>MSLKATKEHLTQLLADADISVIALTGKWGTGKSYMWNEVKAASEDPKIAGALFASLFGLSTIEQVKIKLIQGTIPALKASTKSAIKAGVKVLEGVHKGFGALNDLGLVVAPSMLKGKLIVLDDIERKHEKLNIEEVLGFIDEFTQQYGSRFILILNSDQLKDRAMWNTLREKVVDHELCLKTTPSEAFDIAIGLTPSYYSGRIREVVETCGLSNIRIISKVIKAVNRILGDRNDLKEAVLSRVIPSTVLLSAIHYKGIEDGPDFDFVLGQGNDIEEMIAAHEDEKGKVTEDTKRKGKWRLLLRELGILTSDEFEVLVADFLQSGLFDVSSVATIIDRYVTEDDLTTARNDCNEFLQRMVWEHTLTEAELLLEGTKLAENSHLLDAYKVTALHESLSELQDGKVIADLAIDRWIKAFREKNLTGVDLDNFFHRKVHPRVEEEFNAINLRSQTSTTALDACLHIIKSSGWGMREEAVLKSATVQDMEQIIRTCSTSDLQLFMRRMLEMCTDKQSYINHFGTAMDNFVHACRNIANDPNANRLGKLIKLLFADSKLEDGLKSKDSELAS</sequence>
<dbReference type="RefSeq" id="WP_217285869.1">
    <property type="nucleotide sequence ID" value="NZ_CP077683.1"/>
</dbReference>
<evidence type="ECO:0000313" key="2">
    <source>
        <dbReference type="EMBL" id="QXE89177.1"/>
    </source>
</evidence>
<feature type="domain" description="KAP NTPase" evidence="1">
    <location>
        <begin position="9"/>
        <end position="43"/>
    </location>
</feature>